<organism evidence="1 2">
    <name type="scientific">Rhodococcus jostii (strain RHA1)</name>
    <dbReference type="NCBI Taxonomy" id="101510"/>
    <lineage>
        <taxon>Bacteria</taxon>
        <taxon>Bacillati</taxon>
        <taxon>Actinomycetota</taxon>
        <taxon>Actinomycetes</taxon>
        <taxon>Mycobacteriales</taxon>
        <taxon>Nocardiaceae</taxon>
        <taxon>Rhodococcus</taxon>
    </lineage>
</organism>
<gene>
    <name evidence="1" type="ordered locus">RHA1_ro05475</name>
</gene>
<dbReference type="HOGENOM" id="CLU_1853655_0_0_11"/>
<evidence type="ECO:0000313" key="2">
    <source>
        <dbReference type="Proteomes" id="UP000008710"/>
    </source>
</evidence>
<dbReference type="EMBL" id="CP000431">
    <property type="protein sequence ID" value="ABG97255.1"/>
    <property type="molecule type" value="Genomic_DNA"/>
</dbReference>
<reference evidence="2" key="1">
    <citation type="journal article" date="2006" name="Proc. Natl. Acad. Sci. U.S.A.">
        <title>The complete genome of Rhodococcus sp. RHA1 provides insights into a catabolic powerhouse.</title>
        <authorList>
            <person name="McLeod M.P."/>
            <person name="Warren R.L."/>
            <person name="Hsiao W.W.L."/>
            <person name="Araki N."/>
            <person name="Myhre M."/>
            <person name="Fernandes C."/>
            <person name="Miyazawa D."/>
            <person name="Wong W."/>
            <person name="Lillquist A.L."/>
            <person name="Wang D."/>
            <person name="Dosanjh M."/>
            <person name="Hara H."/>
            <person name="Petrescu A."/>
            <person name="Morin R.D."/>
            <person name="Yang G."/>
            <person name="Stott J.M."/>
            <person name="Schein J.E."/>
            <person name="Shin H."/>
            <person name="Smailus D."/>
            <person name="Siddiqui A.S."/>
            <person name="Marra M.A."/>
            <person name="Jones S.J.M."/>
            <person name="Holt R."/>
            <person name="Brinkman F.S.L."/>
            <person name="Miyauchi K."/>
            <person name="Fukuda M."/>
            <person name="Davies J.E."/>
            <person name="Mohn W.W."/>
            <person name="Eltis L.D."/>
        </authorList>
    </citation>
    <scope>NUCLEOTIDE SEQUENCE [LARGE SCALE GENOMIC DNA]</scope>
    <source>
        <strain evidence="2">RHA1</strain>
    </source>
</reference>
<protein>
    <submittedName>
        <fullName evidence="1">Uncharacterized protein</fullName>
    </submittedName>
</protein>
<sequence length="138" mass="15023">MCNSRELHGMNYVTREGFRQRRREHPEYPLVVIRPQCDRIGFVTKTTAGALSGSAADRTRRPSAEVRATLGERRNFDPLTWRTESPIVACITCLIGARAAEIPLSAGKLPAGTLNKLLAGNLASVRITSSPEVAALPP</sequence>
<dbReference type="KEGG" id="rha:RHA1_ro05475"/>
<dbReference type="Proteomes" id="UP000008710">
    <property type="component" value="Chromosome"/>
</dbReference>
<dbReference type="AlphaFoldDB" id="Q0S5D1"/>
<proteinExistence type="predicted"/>
<name>Q0S5D1_RHOJR</name>
<accession>Q0S5D1</accession>
<evidence type="ECO:0000313" key="1">
    <source>
        <dbReference type="EMBL" id="ABG97255.1"/>
    </source>
</evidence>